<dbReference type="Proteomes" id="UP000033423">
    <property type="component" value="Unassembled WGS sequence"/>
</dbReference>
<dbReference type="Gene3D" id="2.60.120.10">
    <property type="entry name" value="Jelly Rolls"/>
    <property type="match status" value="1"/>
</dbReference>
<organism evidence="2 3">
    <name type="scientific">Candidatus Magnetobacterium bavaricum</name>
    <dbReference type="NCBI Taxonomy" id="29290"/>
    <lineage>
        <taxon>Bacteria</taxon>
        <taxon>Pseudomonadati</taxon>
        <taxon>Nitrospirota</taxon>
        <taxon>Thermodesulfovibrionia</taxon>
        <taxon>Thermodesulfovibrionales</taxon>
        <taxon>Candidatus Magnetobacteriaceae</taxon>
        <taxon>Candidatus Magnetobacterium</taxon>
    </lineage>
</organism>
<sequence>MDYAEVFERFDIFEVLNDDERDMINGVFVKRLYKARDVIYDETEKGEALYLLIKGRVNICRRTNNSVLVPYVTIGEGEIFGLVSFLDGANHSVTAIADDALVDVLIIQRDDFEWLLLEAPVLAAKVYKRIGLHLCRVIRYISSQYMDLSDICSQMTGVVKQKVR</sequence>
<dbReference type="InterPro" id="IPR000595">
    <property type="entry name" value="cNMP-bd_dom"/>
</dbReference>
<dbReference type="InterPro" id="IPR014710">
    <property type="entry name" value="RmlC-like_jellyroll"/>
</dbReference>
<name>A0A0F3GZ65_9BACT</name>
<evidence type="ECO:0000259" key="1">
    <source>
        <dbReference type="PROSITE" id="PS50042"/>
    </source>
</evidence>
<protein>
    <submittedName>
        <fullName evidence="2">Cyclic nucleotide-binding domain protein</fullName>
    </submittedName>
</protein>
<dbReference type="Pfam" id="PF00027">
    <property type="entry name" value="cNMP_binding"/>
    <property type="match status" value="1"/>
</dbReference>
<dbReference type="EMBL" id="LACI01000783">
    <property type="protein sequence ID" value="KJU85978.1"/>
    <property type="molecule type" value="Genomic_DNA"/>
</dbReference>
<keyword evidence="3" id="KW-1185">Reference proteome</keyword>
<dbReference type="SMART" id="SM00100">
    <property type="entry name" value="cNMP"/>
    <property type="match status" value="1"/>
</dbReference>
<feature type="domain" description="Cyclic nucleotide-binding" evidence="1">
    <location>
        <begin position="12"/>
        <end position="133"/>
    </location>
</feature>
<gene>
    <name evidence="2" type="ORF">MBAV_001822</name>
</gene>
<evidence type="ECO:0000313" key="3">
    <source>
        <dbReference type="Proteomes" id="UP000033423"/>
    </source>
</evidence>
<evidence type="ECO:0000313" key="2">
    <source>
        <dbReference type="EMBL" id="KJU85978.1"/>
    </source>
</evidence>
<dbReference type="AlphaFoldDB" id="A0A0F3GZ65"/>
<comment type="caution">
    <text evidence="2">The sequence shown here is derived from an EMBL/GenBank/DDBJ whole genome shotgun (WGS) entry which is preliminary data.</text>
</comment>
<dbReference type="PROSITE" id="PS50042">
    <property type="entry name" value="CNMP_BINDING_3"/>
    <property type="match status" value="1"/>
</dbReference>
<dbReference type="CDD" id="cd00038">
    <property type="entry name" value="CAP_ED"/>
    <property type="match status" value="1"/>
</dbReference>
<dbReference type="SUPFAM" id="SSF51206">
    <property type="entry name" value="cAMP-binding domain-like"/>
    <property type="match status" value="1"/>
</dbReference>
<accession>A0A0F3GZ65</accession>
<proteinExistence type="predicted"/>
<dbReference type="InterPro" id="IPR018490">
    <property type="entry name" value="cNMP-bd_dom_sf"/>
</dbReference>
<reference evidence="2 3" key="1">
    <citation type="submission" date="2015-02" db="EMBL/GenBank/DDBJ databases">
        <title>Single-cell genomics of uncultivated deep-branching MTB reveals a conserved set of magnetosome genes.</title>
        <authorList>
            <person name="Kolinko S."/>
            <person name="Richter M."/>
            <person name="Glockner F.O."/>
            <person name="Brachmann A."/>
            <person name="Schuler D."/>
        </authorList>
    </citation>
    <scope>NUCLEOTIDE SEQUENCE [LARGE SCALE GENOMIC DNA]</scope>
    <source>
        <strain evidence="2">TM-1</strain>
    </source>
</reference>